<feature type="domain" description="Helicase ATP-binding" evidence="13">
    <location>
        <begin position="26"/>
        <end position="194"/>
    </location>
</feature>
<dbReference type="SMART" id="SM00487">
    <property type="entry name" value="DEXDc"/>
    <property type="match status" value="1"/>
</dbReference>
<keyword evidence="8" id="KW-0413">Isomerase</keyword>
<evidence type="ECO:0000256" key="7">
    <source>
        <dbReference type="ARBA" id="ARBA00023125"/>
    </source>
</evidence>
<dbReference type="GO" id="GO:0003677">
    <property type="term" value="F:DNA binding"/>
    <property type="evidence" value="ECO:0007669"/>
    <property type="project" value="UniProtKB-KW"/>
</dbReference>
<gene>
    <name evidence="15" type="ORF">DNU06_06475</name>
</gene>
<evidence type="ECO:0000256" key="4">
    <source>
        <dbReference type="ARBA" id="ARBA00022801"/>
    </source>
</evidence>
<dbReference type="Pfam" id="PF16124">
    <property type="entry name" value="RecQ_Zn_bind"/>
    <property type="match status" value="1"/>
</dbReference>
<dbReference type="GO" id="GO:0030894">
    <property type="term" value="C:replisome"/>
    <property type="evidence" value="ECO:0007669"/>
    <property type="project" value="TreeGrafter"/>
</dbReference>
<keyword evidence="6" id="KW-0067">ATP-binding</keyword>
<dbReference type="InterPro" id="IPR027417">
    <property type="entry name" value="P-loop_NTPase"/>
</dbReference>
<keyword evidence="5 15" id="KW-0347">Helicase</keyword>
<keyword evidence="3" id="KW-0547">Nucleotide-binding</keyword>
<comment type="catalytic activity">
    <reaction evidence="9">
        <text>Couples ATP hydrolysis with the unwinding of duplex DNA by translocating in the 3'-5' direction.</text>
        <dbReference type="EC" id="5.6.2.4"/>
    </reaction>
</comment>
<dbReference type="InterPro" id="IPR004589">
    <property type="entry name" value="DNA_helicase_ATP-dep_RecQ"/>
</dbReference>
<comment type="caution">
    <text evidence="15">The sequence shown here is derived from an EMBL/GenBank/DDBJ whole genome shotgun (WGS) entry which is preliminary data.</text>
</comment>
<dbReference type="GO" id="GO:0005524">
    <property type="term" value="F:ATP binding"/>
    <property type="evidence" value="ECO:0007669"/>
    <property type="project" value="UniProtKB-KW"/>
</dbReference>
<dbReference type="GO" id="GO:0009378">
    <property type="term" value="F:four-way junction helicase activity"/>
    <property type="evidence" value="ECO:0007669"/>
    <property type="project" value="TreeGrafter"/>
</dbReference>
<dbReference type="InterPro" id="IPR011545">
    <property type="entry name" value="DEAD/DEAH_box_helicase_dom"/>
</dbReference>
<proteinExistence type="inferred from homology"/>
<dbReference type="Pfam" id="PF00270">
    <property type="entry name" value="DEAD"/>
    <property type="match status" value="1"/>
</dbReference>
<dbReference type="InterPro" id="IPR014001">
    <property type="entry name" value="Helicase_ATP-bd"/>
</dbReference>
<dbReference type="Gene3D" id="3.40.50.300">
    <property type="entry name" value="P-loop containing nucleotide triphosphate hydrolases"/>
    <property type="match status" value="2"/>
</dbReference>
<evidence type="ECO:0000256" key="5">
    <source>
        <dbReference type="ARBA" id="ARBA00022806"/>
    </source>
</evidence>
<dbReference type="NCBIfam" id="TIGR00614">
    <property type="entry name" value="recQ_fam"/>
    <property type="match status" value="1"/>
</dbReference>
<dbReference type="PROSITE" id="PS51194">
    <property type="entry name" value="HELICASE_CTER"/>
    <property type="match status" value="1"/>
</dbReference>
<evidence type="ECO:0000313" key="16">
    <source>
        <dbReference type="Proteomes" id="UP000249248"/>
    </source>
</evidence>
<dbReference type="GO" id="GO:0006310">
    <property type="term" value="P:DNA recombination"/>
    <property type="evidence" value="ECO:0007669"/>
    <property type="project" value="InterPro"/>
</dbReference>
<dbReference type="CDD" id="cd17920">
    <property type="entry name" value="DEXHc_RecQ"/>
    <property type="match status" value="1"/>
</dbReference>
<dbReference type="EC" id="5.6.2.4" evidence="10"/>
<name>A0A2W1MZ37_9FLAO</name>
<dbReference type="SUPFAM" id="SSF52540">
    <property type="entry name" value="P-loop containing nucleoside triphosphate hydrolases"/>
    <property type="match status" value="1"/>
</dbReference>
<evidence type="ECO:0000256" key="3">
    <source>
        <dbReference type="ARBA" id="ARBA00022741"/>
    </source>
</evidence>
<keyword evidence="2" id="KW-0479">Metal-binding</keyword>
<dbReference type="SMART" id="SM00490">
    <property type="entry name" value="HELICc"/>
    <property type="match status" value="1"/>
</dbReference>
<evidence type="ECO:0000313" key="15">
    <source>
        <dbReference type="EMBL" id="PZE17469.1"/>
    </source>
</evidence>
<dbReference type="GO" id="GO:0016787">
    <property type="term" value="F:hydrolase activity"/>
    <property type="evidence" value="ECO:0007669"/>
    <property type="project" value="UniProtKB-KW"/>
</dbReference>
<dbReference type="PROSITE" id="PS51192">
    <property type="entry name" value="HELICASE_ATP_BIND_1"/>
    <property type="match status" value="1"/>
</dbReference>
<evidence type="ECO:0000256" key="11">
    <source>
        <dbReference type="ARBA" id="ARBA00044535"/>
    </source>
</evidence>
<evidence type="ECO:0000259" key="14">
    <source>
        <dbReference type="PROSITE" id="PS51194"/>
    </source>
</evidence>
<dbReference type="PANTHER" id="PTHR13710">
    <property type="entry name" value="DNA HELICASE RECQ FAMILY MEMBER"/>
    <property type="match status" value="1"/>
</dbReference>
<dbReference type="InterPro" id="IPR001650">
    <property type="entry name" value="Helicase_C-like"/>
</dbReference>
<evidence type="ECO:0000256" key="2">
    <source>
        <dbReference type="ARBA" id="ARBA00022723"/>
    </source>
</evidence>
<organism evidence="15 16">
    <name type="scientific">Putridiphycobacter roseus</name>
    <dbReference type="NCBI Taxonomy" id="2219161"/>
    <lineage>
        <taxon>Bacteria</taxon>
        <taxon>Pseudomonadati</taxon>
        <taxon>Bacteroidota</taxon>
        <taxon>Flavobacteriia</taxon>
        <taxon>Flavobacteriales</taxon>
        <taxon>Crocinitomicaceae</taxon>
        <taxon>Putridiphycobacter</taxon>
    </lineage>
</organism>
<dbReference type="Gene3D" id="1.10.10.10">
    <property type="entry name" value="Winged helix-like DNA-binding domain superfamily/Winged helix DNA-binding domain"/>
    <property type="match status" value="1"/>
</dbReference>
<dbReference type="GO" id="GO:0006281">
    <property type="term" value="P:DNA repair"/>
    <property type="evidence" value="ECO:0007669"/>
    <property type="project" value="TreeGrafter"/>
</dbReference>
<evidence type="ECO:0000256" key="12">
    <source>
        <dbReference type="ARBA" id="ARBA00044550"/>
    </source>
</evidence>
<feature type="domain" description="Helicase C-terminal" evidence="14">
    <location>
        <begin position="215"/>
        <end position="364"/>
    </location>
</feature>
<dbReference type="GO" id="GO:0005737">
    <property type="term" value="C:cytoplasm"/>
    <property type="evidence" value="ECO:0007669"/>
    <property type="project" value="TreeGrafter"/>
</dbReference>
<sequence length="634" mass="73279">MDQNLQNILNQYWGHTTFRPKQLEIIQAVLKKQDTLALLPTGGGKSICFQLPALVQDGICIVISPLIALMYDQVKNLKKRGIKALMLHSGMSTREIDITLDNAVYGDFKFLYVAPERLKTTLFIERFKKMNVSFVAVDEAHCISQWGYDFRPAYLEIATLRTWKPKLHFLALTATATTKVVEDIQTQLQFKQPHLIKNSFKRANLTYIRYETENKLDFIIRFCKNNTATGIIYCNTRRDTKTLYQHLNNQGINAGYYHAGLSKEEREQKQNDWMSGKLKIIISTNAFGMGIDKADVRYVLHYGVPFTIESYFQEVGRAGRDLKPAQGILLFNQKDILELKSNLALKYPEISFIREVYFSLGNHLQIAIGAGEKETYPLNLADFSNKYNLNLYSTYAALKILESVELIQLNEFSFLPSRLKILVQKIDLYQYQVKDKVLNLIIQFLLRSHIGLFDDYLTINETVIAKKISISTKTLIEKLHFLMQQQVIDYIHSSKGQQVFYIKERLADQNFSIPSKFYHQKKEEAQDKLDAILGFLKTKQCTQVYLLEYFGEEITENCNQCNSCTKNPFLVSSTVKEEILAFCLEELKDKQAVEIDSILQKYKDINTASVLNTLRWLSEFKHFEIDLEGRVLSK</sequence>
<keyword evidence="7" id="KW-0238">DNA-binding</keyword>
<dbReference type="Proteomes" id="UP000249248">
    <property type="component" value="Unassembled WGS sequence"/>
</dbReference>
<keyword evidence="4" id="KW-0378">Hydrolase</keyword>
<dbReference type="EMBL" id="QKSB01000003">
    <property type="protein sequence ID" value="PZE17469.1"/>
    <property type="molecule type" value="Genomic_DNA"/>
</dbReference>
<comment type="similarity">
    <text evidence="1">Belongs to the helicase family. RecQ subfamily.</text>
</comment>
<dbReference type="Pfam" id="PF00271">
    <property type="entry name" value="Helicase_C"/>
    <property type="match status" value="1"/>
</dbReference>
<dbReference type="GO" id="GO:0043138">
    <property type="term" value="F:3'-5' DNA helicase activity"/>
    <property type="evidence" value="ECO:0007669"/>
    <property type="project" value="UniProtKB-EC"/>
</dbReference>
<dbReference type="OrthoDB" id="9763310at2"/>
<evidence type="ECO:0000256" key="6">
    <source>
        <dbReference type="ARBA" id="ARBA00022840"/>
    </source>
</evidence>
<evidence type="ECO:0000259" key="13">
    <source>
        <dbReference type="PROSITE" id="PS51192"/>
    </source>
</evidence>
<dbReference type="InterPro" id="IPR036388">
    <property type="entry name" value="WH-like_DNA-bd_sf"/>
</dbReference>
<dbReference type="InterPro" id="IPR032284">
    <property type="entry name" value="RecQ_Zn-bd"/>
</dbReference>
<keyword evidence="16" id="KW-1185">Reference proteome</keyword>
<evidence type="ECO:0000256" key="10">
    <source>
        <dbReference type="ARBA" id="ARBA00034808"/>
    </source>
</evidence>
<reference evidence="15 16" key="1">
    <citation type="submission" date="2018-06" db="EMBL/GenBank/DDBJ databases">
        <title>The draft genome sequence of Crocinitomix sp. SM1701.</title>
        <authorList>
            <person name="Zhang X."/>
        </authorList>
    </citation>
    <scope>NUCLEOTIDE SEQUENCE [LARGE SCALE GENOMIC DNA]</scope>
    <source>
        <strain evidence="15 16">SM1701</strain>
    </source>
</reference>
<protein>
    <recommendedName>
        <fullName evidence="11">ATP-dependent DNA helicase RecQ</fullName>
        <ecNumber evidence="10">5.6.2.4</ecNumber>
    </recommendedName>
    <alternativeName>
        <fullName evidence="12">DNA 3'-5' helicase RecQ</fullName>
    </alternativeName>
</protein>
<dbReference type="FunFam" id="3.40.50.300:FF:001389">
    <property type="entry name" value="ATP-dependent DNA helicase RecQ"/>
    <property type="match status" value="1"/>
</dbReference>
<accession>A0A2W1MZ37</accession>
<dbReference type="RefSeq" id="WP_111062430.1">
    <property type="nucleotide sequence ID" value="NZ_JBHUCU010000027.1"/>
</dbReference>
<evidence type="ECO:0000256" key="8">
    <source>
        <dbReference type="ARBA" id="ARBA00023235"/>
    </source>
</evidence>
<dbReference type="AlphaFoldDB" id="A0A2W1MZ37"/>
<dbReference type="GO" id="GO:0043590">
    <property type="term" value="C:bacterial nucleoid"/>
    <property type="evidence" value="ECO:0007669"/>
    <property type="project" value="TreeGrafter"/>
</dbReference>
<dbReference type="GO" id="GO:0046872">
    <property type="term" value="F:metal ion binding"/>
    <property type="evidence" value="ECO:0007669"/>
    <property type="project" value="UniProtKB-KW"/>
</dbReference>
<evidence type="ECO:0000256" key="1">
    <source>
        <dbReference type="ARBA" id="ARBA00005446"/>
    </source>
</evidence>
<evidence type="ECO:0000256" key="9">
    <source>
        <dbReference type="ARBA" id="ARBA00034617"/>
    </source>
</evidence>
<dbReference type="PANTHER" id="PTHR13710:SF105">
    <property type="entry name" value="ATP-DEPENDENT DNA HELICASE Q1"/>
    <property type="match status" value="1"/>
</dbReference>